<organism evidence="2 3">
    <name type="scientific">Pelagibaculum spongiae</name>
    <dbReference type="NCBI Taxonomy" id="2080658"/>
    <lineage>
        <taxon>Bacteria</taxon>
        <taxon>Pseudomonadati</taxon>
        <taxon>Pseudomonadota</taxon>
        <taxon>Gammaproteobacteria</taxon>
        <taxon>Oceanospirillales</taxon>
        <taxon>Pelagibaculum</taxon>
    </lineage>
</organism>
<comment type="caution">
    <text evidence="2">The sequence shown here is derived from an EMBL/GenBank/DDBJ whole genome shotgun (WGS) entry which is preliminary data.</text>
</comment>
<reference evidence="2 3" key="1">
    <citation type="submission" date="2018-04" db="EMBL/GenBank/DDBJ databases">
        <title>Thalassorhabdus spongiae gen. nov., sp. nov., isolated from a marine sponge in South-West Iceland.</title>
        <authorList>
            <person name="Knobloch S."/>
            <person name="Daussin A."/>
            <person name="Johannsson R."/>
            <person name="Marteinsson V.T."/>
        </authorList>
    </citation>
    <scope>NUCLEOTIDE SEQUENCE [LARGE SCALE GENOMIC DNA]</scope>
    <source>
        <strain evidence="2 3">Hp12</strain>
    </source>
</reference>
<proteinExistence type="predicted"/>
<keyword evidence="3" id="KW-1185">Reference proteome</keyword>
<dbReference type="OrthoDB" id="9133808at2"/>
<dbReference type="Proteomes" id="UP000244906">
    <property type="component" value="Unassembled WGS sequence"/>
</dbReference>
<protein>
    <submittedName>
        <fullName evidence="2">Glycine zipper family protein</fullName>
    </submittedName>
</protein>
<dbReference type="EMBL" id="QDDL01000001">
    <property type="protein sequence ID" value="PVZ72602.1"/>
    <property type="molecule type" value="Genomic_DNA"/>
</dbReference>
<name>A0A2V1H7X5_9GAMM</name>
<evidence type="ECO:0000313" key="3">
    <source>
        <dbReference type="Proteomes" id="UP000244906"/>
    </source>
</evidence>
<evidence type="ECO:0000313" key="2">
    <source>
        <dbReference type="EMBL" id="PVZ72602.1"/>
    </source>
</evidence>
<evidence type="ECO:0000256" key="1">
    <source>
        <dbReference type="SAM" id="SignalP"/>
    </source>
</evidence>
<sequence length="113" mass="11266">MKKALLILSSLMLFACASQGPIVDRAAGFDSVKYQQDLAECEQVSQQVKAKGVGGAVGGAVVGGLLGAISGDAAEGAGVGAILGGASGLADTKDEKTLVVRNCLKGRGYNVLN</sequence>
<dbReference type="AlphaFoldDB" id="A0A2V1H7X5"/>
<dbReference type="RefSeq" id="WP_116686189.1">
    <property type="nucleotide sequence ID" value="NZ_CAWNYD010000001.1"/>
</dbReference>
<feature type="chain" id="PRO_5016003543" evidence="1">
    <location>
        <begin position="18"/>
        <end position="113"/>
    </location>
</feature>
<feature type="signal peptide" evidence="1">
    <location>
        <begin position="1"/>
        <end position="17"/>
    </location>
</feature>
<dbReference type="PROSITE" id="PS51257">
    <property type="entry name" value="PROKAR_LIPOPROTEIN"/>
    <property type="match status" value="1"/>
</dbReference>
<accession>A0A2V1H7X5</accession>
<gene>
    <name evidence="2" type="ORF">DC094_03360</name>
</gene>
<keyword evidence="1" id="KW-0732">Signal</keyword>